<evidence type="ECO:0000259" key="7">
    <source>
        <dbReference type="PROSITE" id="PS50089"/>
    </source>
</evidence>
<evidence type="ECO:0000313" key="8">
    <source>
        <dbReference type="EMBL" id="CAL1612592.1"/>
    </source>
</evidence>
<dbReference type="PANTHER" id="PTHR25465:SF49">
    <property type="entry name" value="BLOODTHIRSTY-RELATED GENE FAMILY, MEMBER 1-RELATED"/>
    <property type="match status" value="1"/>
</dbReference>
<accession>A0AAV2MH28</accession>
<evidence type="ECO:0000256" key="1">
    <source>
        <dbReference type="ARBA" id="ARBA00022723"/>
    </source>
</evidence>
<evidence type="ECO:0000256" key="3">
    <source>
        <dbReference type="ARBA" id="ARBA00022833"/>
    </source>
</evidence>
<keyword evidence="6" id="KW-0812">Transmembrane</keyword>
<dbReference type="SMART" id="SM00184">
    <property type="entry name" value="RING"/>
    <property type="match status" value="1"/>
</dbReference>
<name>A0AAV2MH28_KNICA</name>
<protein>
    <recommendedName>
        <fullName evidence="7">RING-type domain-containing protein</fullName>
    </recommendedName>
</protein>
<evidence type="ECO:0000256" key="2">
    <source>
        <dbReference type="ARBA" id="ARBA00022771"/>
    </source>
</evidence>
<keyword evidence="6" id="KW-1133">Transmembrane helix</keyword>
<keyword evidence="6" id="KW-0472">Membrane</keyword>
<evidence type="ECO:0000313" key="9">
    <source>
        <dbReference type="Proteomes" id="UP001497482"/>
    </source>
</evidence>
<dbReference type="EMBL" id="OZ035830">
    <property type="protein sequence ID" value="CAL1612592.1"/>
    <property type="molecule type" value="Genomic_DNA"/>
</dbReference>
<dbReference type="InterPro" id="IPR017907">
    <property type="entry name" value="Znf_RING_CS"/>
</dbReference>
<gene>
    <name evidence="8" type="ORF">KC01_LOCUS38901</name>
</gene>
<sequence length="202" mass="21782">MRSETVGQEMEFEQQNTTTTCPMASLWVPEEQLQCSICLELFSDPVTTPCGHSFCRLCLSRHWDQSLQCLCPLCNQDCRSRPPLHLNVVLSHMVSQCRGGDHREREEGGGKGEGPGWVPPPSFTPGVKGVGPGWVQAGGTGPRGFVYELPPGELAPVGQGPVKGPVPPQVQNPGATLGKLLFVVAFITALVIIIHTCISLTR</sequence>
<dbReference type="Proteomes" id="UP001497482">
    <property type="component" value="Chromosome 8"/>
</dbReference>
<dbReference type="AlphaFoldDB" id="A0AAV2MH28"/>
<dbReference type="PANTHER" id="PTHR25465">
    <property type="entry name" value="B-BOX DOMAIN CONTAINING"/>
    <property type="match status" value="1"/>
</dbReference>
<dbReference type="SUPFAM" id="SSF57850">
    <property type="entry name" value="RING/U-box"/>
    <property type="match status" value="1"/>
</dbReference>
<keyword evidence="9" id="KW-1185">Reference proteome</keyword>
<feature type="compositionally biased region" description="Basic and acidic residues" evidence="5">
    <location>
        <begin position="99"/>
        <end position="110"/>
    </location>
</feature>
<dbReference type="Pfam" id="PF13445">
    <property type="entry name" value="zf-RING_UBOX"/>
    <property type="match status" value="1"/>
</dbReference>
<dbReference type="InterPro" id="IPR001841">
    <property type="entry name" value="Znf_RING"/>
</dbReference>
<evidence type="ECO:0000256" key="6">
    <source>
        <dbReference type="SAM" id="Phobius"/>
    </source>
</evidence>
<dbReference type="PROSITE" id="PS00518">
    <property type="entry name" value="ZF_RING_1"/>
    <property type="match status" value="1"/>
</dbReference>
<feature type="transmembrane region" description="Helical" evidence="6">
    <location>
        <begin position="180"/>
        <end position="201"/>
    </location>
</feature>
<organism evidence="8 9">
    <name type="scientific">Knipowitschia caucasica</name>
    <name type="common">Caucasian dwarf goby</name>
    <name type="synonym">Pomatoschistus caucasicus</name>
    <dbReference type="NCBI Taxonomy" id="637954"/>
    <lineage>
        <taxon>Eukaryota</taxon>
        <taxon>Metazoa</taxon>
        <taxon>Chordata</taxon>
        <taxon>Craniata</taxon>
        <taxon>Vertebrata</taxon>
        <taxon>Euteleostomi</taxon>
        <taxon>Actinopterygii</taxon>
        <taxon>Neopterygii</taxon>
        <taxon>Teleostei</taxon>
        <taxon>Neoteleostei</taxon>
        <taxon>Acanthomorphata</taxon>
        <taxon>Gobiaria</taxon>
        <taxon>Gobiiformes</taxon>
        <taxon>Gobioidei</taxon>
        <taxon>Gobiidae</taxon>
        <taxon>Gobiinae</taxon>
        <taxon>Knipowitschia</taxon>
    </lineage>
</organism>
<feature type="region of interest" description="Disordered" evidence="5">
    <location>
        <begin position="99"/>
        <end position="123"/>
    </location>
</feature>
<evidence type="ECO:0000256" key="5">
    <source>
        <dbReference type="SAM" id="MobiDB-lite"/>
    </source>
</evidence>
<dbReference type="InterPro" id="IPR051051">
    <property type="entry name" value="E3_ubiq-ligase_TRIM/RNF"/>
</dbReference>
<dbReference type="InterPro" id="IPR027370">
    <property type="entry name" value="Znf-RING_euk"/>
</dbReference>
<dbReference type="PROSITE" id="PS50089">
    <property type="entry name" value="ZF_RING_2"/>
    <property type="match status" value="1"/>
</dbReference>
<keyword evidence="2 4" id="KW-0863">Zinc-finger</keyword>
<proteinExistence type="predicted"/>
<dbReference type="GO" id="GO:0008270">
    <property type="term" value="F:zinc ion binding"/>
    <property type="evidence" value="ECO:0007669"/>
    <property type="project" value="UniProtKB-KW"/>
</dbReference>
<keyword evidence="3" id="KW-0862">Zinc</keyword>
<evidence type="ECO:0000256" key="4">
    <source>
        <dbReference type="PROSITE-ProRule" id="PRU00175"/>
    </source>
</evidence>
<reference evidence="8 9" key="1">
    <citation type="submission" date="2024-04" db="EMBL/GenBank/DDBJ databases">
        <authorList>
            <person name="Waldvogel A.-M."/>
            <person name="Schoenle A."/>
        </authorList>
    </citation>
    <scope>NUCLEOTIDE SEQUENCE [LARGE SCALE GENOMIC DNA]</scope>
</reference>
<keyword evidence="1" id="KW-0479">Metal-binding</keyword>
<feature type="domain" description="RING-type" evidence="7">
    <location>
        <begin position="35"/>
        <end position="75"/>
    </location>
</feature>
<dbReference type="Gene3D" id="3.30.40.10">
    <property type="entry name" value="Zinc/RING finger domain, C3HC4 (zinc finger)"/>
    <property type="match status" value="1"/>
</dbReference>
<dbReference type="InterPro" id="IPR013083">
    <property type="entry name" value="Znf_RING/FYVE/PHD"/>
</dbReference>